<dbReference type="Proteomes" id="UP000515733">
    <property type="component" value="Chromosome"/>
</dbReference>
<reference evidence="1 2" key="1">
    <citation type="submission" date="2020-03" db="EMBL/GenBank/DDBJ databases">
        <authorList>
            <consortium name="Genoscope - CEA"/>
            <person name="William W."/>
        </authorList>
    </citation>
    <scope>NUCLEOTIDE SEQUENCE [LARGE SCALE GENOMIC DNA]</scope>
    <source>
        <strain evidence="2">DSM 16959</strain>
    </source>
</reference>
<dbReference type="EMBL" id="LR778301">
    <property type="protein sequence ID" value="CAB1368454.1"/>
    <property type="molecule type" value="Genomic_DNA"/>
</dbReference>
<dbReference type="KEGG" id="doe:DENOEST_1289"/>
<gene>
    <name evidence="1" type="ORF">DENOEST_1289</name>
</gene>
<dbReference type="RefSeq" id="WP_145769572.1">
    <property type="nucleotide sequence ID" value="NZ_LR778301.1"/>
</dbReference>
<dbReference type="AlphaFoldDB" id="A0A6S6YL48"/>
<dbReference type="Gene3D" id="1.20.1630.10">
    <property type="entry name" value="Formate dehydrogenase/DMSO reductase domain"/>
    <property type="match status" value="1"/>
</dbReference>
<evidence type="ECO:0000313" key="1">
    <source>
        <dbReference type="EMBL" id="CAB1368454.1"/>
    </source>
</evidence>
<accession>A0A6S6YL48</accession>
<dbReference type="OrthoDB" id="9180603at2"/>
<evidence type="ECO:0000313" key="2">
    <source>
        <dbReference type="Proteomes" id="UP000515733"/>
    </source>
</evidence>
<keyword evidence="2" id="KW-1185">Reference proteome</keyword>
<organism evidence="1 2">
    <name type="scientific">Denitratisoma oestradiolicum</name>
    <dbReference type="NCBI Taxonomy" id="311182"/>
    <lineage>
        <taxon>Bacteria</taxon>
        <taxon>Pseudomonadati</taxon>
        <taxon>Pseudomonadota</taxon>
        <taxon>Betaproteobacteria</taxon>
        <taxon>Nitrosomonadales</taxon>
        <taxon>Sterolibacteriaceae</taxon>
        <taxon>Denitratisoma</taxon>
    </lineage>
</organism>
<protein>
    <submittedName>
        <fullName evidence="1">Phenylacetyl-CoA:acceptor oxidoreductase</fullName>
    </submittedName>
</protein>
<proteinExistence type="predicted"/>
<sequence>MHPTTSQPELLQGTATQWSSTAHLQTKWDWRAVGNFIGGGTGAGLLLSATWLAPSIQAYRVQAALGLVIVALGLLCIMAKMGRPTRAFNIFRHVQTSWMTREGFAMPTLFGCGALSLFQSEVGAMAVAATLSALFFLYCQARILGESKGIPAWSDPRIVPLILSTGLAEGIGLASLCSAFVPGSVSSPLAGLLLATLALRYLAWHRYQKGLSVDEIPRETFAVLGHFSGNFEVSGHGLPAALLVTGLLLGGTATTGLAATAGLIAAVTGWSLKLTLVTRAAYFYRKSFSLSALMAQGRART</sequence>
<name>A0A6S6YL48_9PROT</name>